<organism evidence="1 2">
    <name type="scientific">Subtercola vilae</name>
    <dbReference type="NCBI Taxonomy" id="2056433"/>
    <lineage>
        <taxon>Bacteria</taxon>
        <taxon>Bacillati</taxon>
        <taxon>Actinomycetota</taxon>
        <taxon>Actinomycetes</taxon>
        <taxon>Micrococcales</taxon>
        <taxon>Microbacteriaceae</taxon>
        <taxon>Subtercola</taxon>
    </lineage>
</organism>
<proteinExistence type="predicted"/>
<accession>A0A4T2C6Q1</accession>
<dbReference type="AlphaFoldDB" id="A0A4T2C6Q1"/>
<reference evidence="1 2" key="1">
    <citation type="journal article" date="2019" name="Microorganisms">
        <title>Systematic Affiliation and Genome Analysis of Subtercola vilae DB165(T) with Particular Emphasis on Cold Adaptation of an Isolate from a High-Altitude Cold Volcano Lake.</title>
        <authorList>
            <person name="Villalobos A.S."/>
            <person name="Wiese J."/>
            <person name="Imhoff J.F."/>
            <person name="Dorador C."/>
            <person name="Keller A."/>
            <person name="Hentschel U."/>
        </authorList>
    </citation>
    <scope>NUCLEOTIDE SEQUENCE [LARGE SCALE GENOMIC DNA]</scope>
    <source>
        <strain evidence="1 2">DB165</strain>
    </source>
</reference>
<dbReference type="EMBL" id="QYRT01000007">
    <property type="protein sequence ID" value="TIH38981.1"/>
    <property type="molecule type" value="Genomic_DNA"/>
</dbReference>
<gene>
    <name evidence="1" type="ORF">D4765_05270</name>
</gene>
<keyword evidence="2" id="KW-1185">Reference proteome</keyword>
<evidence type="ECO:0000313" key="1">
    <source>
        <dbReference type="EMBL" id="TIH38981.1"/>
    </source>
</evidence>
<dbReference type="Proteomes" id="UP000306192">
    <property type="component" value="Unassembled WGS sequence"/>
</dbReference>
<name>A0A4T2C6Q1_9MICO</name>
<evidence type="ECO:0000313" key="2">
    <source>
        <dbReference type="Proteomes" id="UP000306192"/>
    </source>
</evidence>
<comment type="caution">
    <text evidence="1">The sequence shown here is derived from an EMBL/GenBank/DDBJ whole genome shotgun (WGS) entry which is preliminary data.</text>
</comment>
<dbReference type="RefSeq" id="WP_136641208.1">
    <property type="nucleotide sequence ID" value="NZ_QYRT01000007.1"/>
</dbReference>
<protein>
    <submittedName>
        <fullName evidence="1">Uncharacterized protein</fullName>
    </submittedName>
</protein>
<sequence length="104" mass="10245">MGAADGVGEEVGTAVSVGVIELVDGAGVGVSPGTLDPGTLAPAPVELVPAHPASKRSAATATPAPATRVAVRAAAVFGALNRISLPLPHHIARAEEVRPVEMKA</sequence>